<dbReference type="Proteomes" id="UP000623687">
    <property type="component" value="Unassembled WGS sequence"/>
</dbReference>
<dbReference type="VEuPathDB" id="FungiDB:PC9H_004289"/>
<dbReference type="OrthoDB" id="640742at2759"/>
<evidence type="ECO:0008006" key="5">
    <source>
        <dbReference type="Google" id="ProtNLM"/>
    </source>
</evidence>
<dbReference type="PANTHER" id="PTHR31495:SF0">
    <property type="entry name" value="BINDING PROTEIN CALEOSIN, PUTATIVE (AFU_ORTHOLOGUE AFUA_5G13750)-RELATED"/>
    <property type="match status" value="1"/>
</dbReference>
<sequence length="189" mass="21426">MPSKFKIQQTPLEKHTAFFDTDGDGIIWPLDTFAGCRAIGFNLLTAALSAIIIHSGLSYVVWATMRFPDPLFRLRVDKMEKAMHGSDSTSYTAQGDFDETRFDHTFELYTQPPHTSMSFGEVITMLNGQRNAYDFFGSFAALFEWLAMYLLLWPADGLMKKEDIRAIYDGSLFYTLAQSQNGSKSKNNE</sequence>
<evidence type="ECO:0000313" key="3">
    <source>
        <dbReference type="EMBL" id="KAF7437450.1"/>
    </source>
</evidence>
<protein>
    <recommendedName>
        <fullName evidence="5">Caleosin</fullName>
    </recommendedName>
</protein>
<reference evidence="3" key="1">
    <citation type="submission" date="2019-07" db="EMBL/GenBank/DDBJ databases">
        <authorList>
            <person name="Palmer J.M."/>
        </authorList>
    </citation>
    <scope>NUCLEOTIDE SEQUENCE</scope>
    <source>
        <strain evidence="3">PC9</strain>
    </source>
</reference>
<keyword evidence="4" id="KW-1185">Reference proteome</keyword>
<evidence type="ECO:0000256" key="1">
    <source>
        <dbReference type="ARBA" id="ARBA00006765"/>
    </source>
</evidence>
<proteinExistence type="inferred from homology"/>
<dbReference type="PANTHER" id="PTHR31495">
    <property type="entry name" value="PEROXYGENASE 3-RELATED"/>
    <property type="match status" value="1"/>
</dbReference>
<evidence type="ECO:0000256" key="2">
    <source>
        <dbReference type="SAM" id="Phobius"/>
    </source>
</evidence>
<dbReference type="EMBL" id="JACETU010000002">
    <property type="protein sequence ID" value="KAF7437450.1"/>
    <property type="molecule type" value="Genomic_DNA"/>
</dbReference>
<keyword evidence="2" id="KW-1133">Transmembrane helix</keyword>
<feature type="transmembrane region" description="Helical" evidence="2">
    <location>
        <begin position="39"/>
        <end position="62"/>
    </location>
</feature>
<dbReference type="AlphaFoldDB" id="A0A8H7DW74"/>
<dbReference type="Pfam" id="PF05042">
    <property type="entry name" value="Caleosin"/>
    <property type="match status" value="1"/>
</dbReference>
<name>A0A8H7DW74_PLEOS</name>
<evidence type="ECO:0000313" key="4">
    <source>
        <dbReference type="Proteomes" id="UP000623687"/>
    </source>
</evidence>
<keyword evidence="2" id="KW-0472">Membrane</keyword>
<dbReference type="GO" id="GO:0005509">
    <property type="term" value="F:calcium ion binding"/>
    <property type="evidence" value="ECO:0007669"/>
    <property type="project" value="TreeGrafter"/>
</dbReference>
<dbReference type="InterPro" id="IPR007736">
    <property type="entry name" value="Caleosin-related"/>
</dbReference>
<keyword evidence="2" id="KW-0812">Transmembrane</keyword>
<accession>A0A8H7DW74</accession>
<feature type="transmembrane region" description="Helical" evidence="2">
    <location>
        <begin position="135"/>
        <end position="155"/>
    </location>
</feature>
<comment type="similarity">
    <text evidence="1">Belongs to the caleosin family.</text>
</comment>
<dbReference type="GeneID" id="59374107"/>
<organism evidence="3 4">
    <name type="scientific">Pleurotus ostreatus</name>
    <name type="common">Oyster mushroom</name>
    <name type="synonym">White-rot fungus</name>
    <dbReference type="NCBI Taxonomy" id="5322"/>
    <lineage>
        <taxon>Eukaryota</taxon>
        <taxon>Fungi</taxon>
        <taxon>Dikarya</taxon>
        <taxon>Basidiomycota</taxon>
        <taxon>Agaricomycotina</taxon>
        <taxon>Agaricomycetes</taxon>
        <taxon>Agaricomycetidae</taxon>
        <taxon>Agaricales</taxon>
        <taxon>Pleurotineae</taxon>
        <taxon>Pleurotaceae</taxon>
        <taxon>Pleurotus</taxon>
    </lineage>
</organism>
<gene>
    <name evidence="3" type="ORF">PC9H_004289</name>
</gene>
<dbReference type="RefSeq" id="XP_036635349.1">
    <property type="nucleotide sequence ID" value="XM_036773876.1"/>
</dbReference>
<dbReference type="GO" id="GO:0004497">
    <property type="term" value="F:monooxygenase activity"/>
    <property type="evidence" value="ECO:0007669"/>
    <property type="project" value="TreeGrafter"/>
</dbReference>
<comment type="caution">
    <text evidence="3">The sequence shown here is derived from an EMBL/GenBank/DDBJ whole genome shotgun (WGS) entry which is preliminary data.</text>
</comment>